<proteinExistence type="predicted"/>
<reference evidence="2" key="1">
    <citation type="submission" date="2022-11" db="UniProtKB">
        <authorList>
            <consortium name="WormBaseParasite"/>
        </authorList>
    </citation>
    <scope>IDENTIFICATION</scope>
</reference>
<dbReference type="Proteomes" id="UP000887574">
    <property type="component" value="Unplaced"/>
</dbReference>
<name>A0A915D797_9BILA</name>
<dbReference type="WBParaSite" id="jg16793">
    <property type="protein sequence ID" value="jg16793"/>
    <property type="gene ID" value="jg16793"/>
</dbReference>
<evidence type="ECO:0000313" key="2">
    <source>
        <dbReference type="WBParaSite" id="jg16793"/>
    </source>
</evidence>
<protein>
    <submittedName>
        <fullName evidence="2">Uncharacterized protein</fullName>
    </submittedName>
</protein>
<dbReference type="AlphaFoldDB" id="A0A915D797"/>
<accession>A0A915D797</accession>
<evidence type="ECO:0000313" key="1">
    <source>
        <dbReference type="Proteomes" id="UP000887574"/>
    </source>
</evidence>
<sequence length="322" mass="37207">MSCSDTQIPLLTDKVIVNRCWVLTALRQQLFSILCLIDCPICERDIVSLFKQETDEELSALANSLSYRTVAGLLQSLELSSLLKTDFAKTDSDQWVCVYTLIDKSQADKEVNQKPVSSCILPKCVSPRQHYGHETINYPTQDFKKANEKLSSEELLQIRCNTPKHAMLDESPATSMSSRHSSVQAPLKTRDYNISPFIFEPFEVASRLVSDYEVVKLADDFKPTFEGNIQKVAMLISFIVMYRQKIQLSDLDKAIEDIFGRRIRATELLEPNWSYFIKKYCWQVEMLNKEGKEIQLVWNDKEMIDDFAEFCAYHPRNQQNRN</sequence>
<keyword evidence="1" id="KW-1185">Reference proteome</keyword>
<organism evidence="1 2">
    <name type="scientific">Ditylenchus dipsaci</name>
    <dbReference type="NCBI Taxonomy" id="166011"/>
    <lineage>
        <taxon>Eukaryota</taxon>
        <taxon>Metazoa</taxon>
        <taxon>Ecdysozoa</taxon>
        <taxon>Nematoda</taxon>
        <taxon>Chromadorea</taxon>
        <taxon>Rhabditida</taxon>
        <taxon>Tylenchina</taxon>
        <taxon>Tylenchomorpha</taxon>
        <taxon>Sphaerularioidea</taxon>
        <taxon>Anguinidae</taxon>
        <taxon>Anguininae</taxon>
        <taxon>Ditylenchus</taxon>
    </lineage>
</organism>